<dbReference type="PANTHER" id="PTHR43404:SF2">
    <property type="entry name" value="LIPOPOLYSACCHARIDE CHOLINEPHOSPHOTRANSFERASE LICD"/>
    <property type="match status" value="1"/>
</dbReference>
<evidence type="ECO:0000313" key="3">
    <source>
        <dbReference type="Proteomes" id="UP000095468"/>
    </source>
</evidence>
<name>A0A174D2S3_9ACTN</name>
<dbReference type="EMBL" id="CYYP01000009">
    <property type="protein sequence ID" value="CUO20022.1"/>
    <property type="molecule type" value="Genomic_DNA"/>
</dbReference>
<proteinExistence type="predicted"/>
<protein>
    <submittedName>
        <fullName evidence="2">LPS biosynthesis protein</fullName>
    </submittedName>
</protein>
<evidence type="ECO:0000259" key="1">
    <source>
        <dbReference type="Pfam" id="PF04991"/>
    </source>
</evidence>
<evidence type="ECO:0000313" key="2">
    <source>
        <dbReference type="EMBL" id="CUO20022.1"/>
    </source>
</evidence>
<reference evidence="2 3" key="1">
    <citation type="submission" date="2015-09" db="EMBL/GenBank/DDBJ databases">
        <authorList>
            <consortium name="Pathogen Informatics"/>
        </authorList>
    </citation>
    <scope>NUCLEOTIDE SEQUENCE [LARGE SCALE GENOMIC DNA]</scope>
    <source>
        <strain evidence="2 3">2789STDY5608823</strain>
    </source>
</reference>
<dbReference type="InterPro" id="IPR007074">
    <property type="entry name" value="LicD/FKTN/FKRP_NTP_transf"/>
</dbReference>
<accession>A0A174D2S3</accession>
<feature type="domain" description="LicD/FKTN/FKRP nucleotidyltransferase" evidence="1">
    <location>
        <begin position="26"/>
        <end position="249"/>
    </location>
</feature>
<sequence length="274" mass="31796">MTNEILSFDAVKHEELKILVEFHDFCEKYNLCYSLSYGTLIGAVRHKGFIPWDDDIDVVMPRKDYDKFLGLVQSGRFSPWLRVQATEIDGYLPSFAKVINPMISVRTERDRPSVPEWLWIDVFPIDGISDSNLKATIMFYEVKLLDLICIVSRLNFHYPHPISMKILMAIFYPISLVLPIEKWASERLHKLSRKYVIGETKRAGQIGWGFGLREAFPNSYFTDVMDAEFEGHQFKIPTHYDEMLTQLYGDYMIIPPADKQVSHQLTASVNSRTE</sequence>
<dbReference type="InterPro" id="IPR052942">
    <property type="entry name" value="LPS_cholinephosphotransferase"/>
</dbReference>
<dbReference type="PANTHER" id="PTHR43404">
    <property type="entry name" value="LIPOPOLYSACCHARIDE CHOLINEPHOSPHOTRANSFERASE LICD"/>
    <property type="match status" value="1"/>
</dbReference>
<dbReference type="AlphaFoldDB" id="A0A174D2S3"/>
<gene>
    <name evidence="2" type="ORF">ERS852381_01206</name>
</gene>
<dbReference type="GO" id="GO:0009100">
    <property type="term" value="P:glycoprotein metabolic process"/>
    <property type="evidence" value="ECO:0007669"/>
    <property type="project" value="UniProtKB-ARBA"/>
</dbReference>
<dbReference type="RefSeq" id="WP_055286589.1">
    <property type="nucleotide sequence ID" value="NZ_CYYP01000009.1"/>
</dbReference>
<dbReference type="Proteomes" id="UP000095468">
    <property type="component" value="Unassembled WGS sequence"/>
</dbReference>
<organism evidence="2 3">
    <name type="scientific">Collinsella aerofaciens</name>
    <dbReference type="NCBI Taxonomy" id="74426"/>
    <lineage>
        <taxon>Bacteria</taxon>
        <taxon>Bacillati</taxon>
        <taxon>Actinomycetota</taxon>
        <taxon>Coriobacteriia</taxon>
        <taxon>Coriobacteriales</taxon>
        <taxon>Coriobacteriaceae</taxon>
        <taxon>Collinsella</taxon>
    </lineage>
</organism>
<dbReference type="Pfam" id="PF04991">
    <property type="entry name" value="LicD"/>
    <property type="match status" value="1"/>
</dbReference>